<dbReference type="AlphaFoldDB" id="A0A0D9QRV2"/>
<evidence type="ECO:0000313" key="3">
    <source>
        <dbReference type="Proteomes" id="UP000054561"/>
    </source>
</evidence>
<proteinExistence type="predicted"/>
<reference evidence="2 3" key="1">
    <citation type="submission" date="2014-03" db="EMBL/GenBank/DDBJ databases">
        <title>The Genome Sequence of Plasmodium fragile nilgiri.</title>
        <authorList>
            <consortium name="The Broad Institute Genomics Platform"/>
            <consortium name="The Broad Institute Genome Sequencing Center for Infectious Disease"/>
            <person name="Neafsey D."/>
            <person name="Duraisingh M."/>
            <person name="Young S.K."/>
            <person name="Zeng Q."/>
            <person name="Gargeya S."/>
            <person name="Abouelleil A."/>
            <person name="Alvarado L."/>
            <person name="Chapman S.B."/>
            <person name="Gainer-Dewar J."/>
            <person name="Goldberg J."/>
            <person name="Griggs A."/>
            <person name="Gujja S."/>
            <person name="Hansen M."/>
            <person name="Howarth C."/>
            <person name="Imamovic A."/>
            <person name="Larimer J."/>
            <person name="Pearson M."/>
            <person name="Poon T.W."/>
            <person name="Priest M."/>
            <person name="Roberts A."/>
            <person name="Saif S."/>
            <person name="Shea T."/>
            <person name="Sykes S."/>
            <person name="Wortman J."/>
            <person name="Nusbaum C."/>
            <person name="Birren B."/>
        </authorList>
    </citation>
    <scope>NUCLEOTIDE SEQUENCE [LARGE SCALE GENOMIC DNA]</scope>
    <source>
        <strain evidence="3">nilgiri</strain>
    </source>
</reference>
<name>A0A0D9QRV2_PLAFR</name>
<dbReference type="RefSeq" id="XP_012334916.1">
    <property type="nucleotide sequence ID" value="XM_012479493.1"/>
</dbReference>
<feature type="compositionally biased region" description="Pro residues" evidence="1">
    <location>
        <begin position="340"/>
        <end position="352"/>
    </location>
</feature>
<evidence type="ECO:0000256" key="1">
    <source>
        <dbReference type="SAM" id="MobiDB-lite"/>
    </source>
</evidence>
<feature type="region of interest" description="Disordered" evidence="1">
    <location>
        <begin position="700"/>
        <end position="723"/>
    </location>
</feature>
<protein>
    <submittedName>
        <fullName evidence="2">Latent-transforming growth factor beta-binding protein 4</fullName>
    </submittedName>
</protein>
<dbReference type="Proteomes" id="UP000054561">
    <property type="component" value="Unassembled WGS sequence"/>
</dbReference>
<evidence type="ECO:0000313" key="2">
    <source>
        <dbReference type="EMBL" id="KJP88406.1"/>
    </source>
</evidence>
<dbReference type="VEuPathDB" id="PlasmoDB:AK88_01858"/>
<feature type="compositionally biased region" description="Basic and acidic residues" evidence="1">
    <location>
        <begin position="287"/>
        <end position="299"/>
    </location>
</feature>
<keyword evidence="3" id="KW-1185">Reference proteome</keyword>
<feature type="region of interest" description="Disordered" evidence="1">
    <location>
        <begin position="243"/>
        <end position="432"/>
    </location>
</feature>
<gene>
    <name evidence="2" type="ORF">AK88_01858</name>
</gene>
<dbReference type="GeneID" id="24267172"/>
<feature type="compositionally biased region" description="Polar residues" evidence="1">
    <location>
        <begin position="261"/>
        <end position="278"/>
    </location>
</feature>
<sequence>MEDEDLDIYAANCLNVGYPSRTWKGVKVVAKVGDRMMCTLMSRALVFMNRWRPGSASAEETDPMNEPLKEHIRCAIVNIFMHILLASPCRSQMGIDYAWDIVHELEEYSSGLLRKGKCSQGVFADIHIKDFHMQKMIKAWLQNNGTIQGTIGGNAMKSKCTKKIEELVGATRDAHAMDAKIPLHTHEKDVIKQLGTDIKLLVRKVQQEVMQCAQENGACMKSIEPVSSSDVDDDDSKAIVSNSVASATPAQSGKVDREESPTSATSGPSEKETSNQNGDHSHHKKEDKKDATSNEDRKIQQTPPPTTGAVAGATELGRADTTAGGGEASQPQAPASPVLPARPPPPPPPRRPSTPRHGPQGEVGIAAGGPGSVRDPPPVKGTGRGPILQTRTPSRPNLTPPQQPPTTEPPPGNGGSNRAKPVAATPVQTNTGKTGIGHDCAWTSMLEETKSKVHVLGYYSAQQLEKMKNVLQQFVVYMDKNDEYMDALGANCANKGWNDMDDNYRSQQTVGDMMRCRLMTLALFFANGDNIPGKTAEGTSIPVDSTEEALRSEVANAFGYILERKFCEYKTQWKRGIKYAWKTVKAMGGDGGIGTTGPVIQQRCTECGYNIQNPVVRVVDGEMVQLLIHEGNLMGRIAEMERQQECSKDWQAYKREKEADKKSGKVNKIQFPEVEKQEQEIIKITKEAVEKVKEKIDQEIANGRDTSTHGNNTTSVKRPPYNCRVCDDDGSGSGGHCVDEVCGDDDCS</sequence>
<accession>A0A0D9QRV2</accession>
<feature type="compositionally biased region" description="Pro residues" evidence="1">
    <location>
        <begin position="398"/>
        <end position="412"/>
    </location>
</feature>
<dbReference type="EMBL" id="KQ001661">
    <property type="protein sequence ID" value="KJP88406.1"/>
    <property type="molecule type" value="Genomic_DNA"/>
</dbReference>
<organism evidence="2 3">
    <name type="scientific">Plasmodium fragile</name>
    <dbReference type="NCBI Taxonomy" id="5857"/>
    <lineage>
        <taxon>Eukaryota</taxon>
        <taxon>Sar</taxon>
        <taxon>Alveolata</taxon>
        <taxon>Apicomplexa</taxon>
        <taxon>Aconoidasida</taxon>
        <taxon>Haemosporida</taxon>
        <taxon>Plasmodiidae</taxon>
        <taxon>Plasmodium</taxon>
        <taxon>Plasmodium (Plasmodium)</taxon>
    </lineage>
</organism>
<feature type="compositionally biased region" description="Polar residues" evidence="1">
    <location>
        <begin position="704"/>
        <end position="716"/>
    </location>
</feature>